<organism evidence="1 2">
    <name type="scientific">Moorella mulderi DSM 14980</name>
    <dbReference type="NCBI Taxonomy" id="1122241"/>
    <lineage>
        <taxon>Bacteria</taxon>
        <taxon>Bacillati</taxon>
        <taxon>Bacillota</taxon>
        <taxon>Clostridia</taxon>
        <taxon>Neomoorellales</taxon>
        <taxon>Neomoorellaceae</taxon>
        <taxon>Neomoorella</taxon>
    </lineage>
</organism>
<dbReference type="Proteomes" id="UP000075670">
    <property type="component" value="Unassembled WGS sequence"/>
</dbReference>
<protein>
    <submittedName>
        <fullName evidence="1">Uncharacterized protein</fullName>
    </submittedName>
</protein>
<evidence type="ECO:0000313" key="2">
    <source>
        <dbReference type="Proteomes" id="UP000075670"/>
    </source>
</evidence>
<evidence type="ECO:0000313" key="1">
    <source>
        <dbReference type="EMBL" id="KYH32001.1"/>
    </source>
</evidence>
<sequence length="44" mass="4790">MLSMVAFRCHEGLRFSPVGPGLELLQSRAAEDVVHVAQVVVVIK</sequence>
<proteinExistence type="predicted"/>
<dbReference type="AlphaFoldDB" id="A0A151AWL3"/>
<dbReference type="EMBL" id="LTBC01000006">
    <property type="protein sequence ID" value="KYH32001.1"/>
    <property type="molecule type" value="Genomic_DNA"/>
</dbReference>
<keyword evidence="2" id="KW-1185">Reference proteome</keyword>
<comment type="caution">
    <text evidence="1">The sequence shown here is derived from an EMBL/GenBank/DDBJ whole genome shotgun (WGS) entry which is preliminary data.</text>
</comment>
<accession>A0A151AWL3</accession>
<reference evidence="1 2" key="1">
    <citation type="submission" date="2016-02" db="EMBL/GenBank/DDBJ databases">
        <title>Genome sequence of Moorella mulderi DSM 14980.</title>
        <authorList>
            <person name="Poehlein A."/>
            <person name="Daniel R."/>
        </authorList>
    </citation>
    <scope>NUCLEOTIDE SEQUENCE [LARGE SCALE GENOMIC DNA]</scope>
    <source>
        <strain evidence="1 2">DSM 14980</strain>
    </source>
</reference>
<name>A0A151AWL3_9FIRM</name>
<gene>
    <name evidence="1" type="ORF">MOMUL_18830</name>
</gene>